<dbReference type="HAMAP" id="MF_00048">
    <property type="entry name" value="UPF0102"/>
    <property type="match status" value="1"/>
</dbReference>
<dbReference type="EMBL" id="PGEX01000001">
    <property type="protein sequence ID" value="PJJ42690.1"/>
    <property type="molecule type" value="Genomic_DNA"/>
</dbReference>
<keyword evidence="3" id="KW-0540">Nuclease</keyword>
<evidence type="ECO:0000256" key="2">
    <source>
        <dbReference type="HAMAP-Rule" id="MF_00048"/>
    </source>
</evidence>
<evidence type="ECO:0000256" key="1">
    <source>
        <dbReference type="ARBA" id="ARBA00006738"/>
    </source>
</evidence>
<keyword evidence="3" id="KW-0378">Hydrolase</keyword>
<dbReference type="GO" id="GO:0003676">
    <property type="term" value="F:nucleic acid binding"/>
    <property type="evidence" value="ECO:0007669"/>
    <property type="project" value="InterPro"/>
</dbReference>
<evidence type="ECO:0000313" key="3">
    <source>
        <dbReference type="EMBL" id="PJJ42690.1"/>
    </source>
</evidence>
<proteinExistence type="inferred from homology"/>
<comment type="caution">
    <text evidence="3">The sequence shown here is derived from an EMBL/GenBank/DDBJ whole genome shotgun (WGS) entry which is preliminary data.</text>
</comment>
<dbReference type="NCBIfam" id="TIGR00252">
    <property type="entry name" value="YraN family protein"/>
    <property type="match status" value="1"/>
</dbReference>
<dbReference type="Pfam" id="PF02021">
    <property type="entry name" value="UPF0102"/>
    <property type="match status" value="1"/>
</dbReference>
<dbReference type="PANTHER" id="PTHR34039">
    <property type="entry name" value="UPF0102 PROTEIN YRAN"/>
    <property type="match status" value="1"/>
</dbReference>
<dbReference type="NCBIfam" id="NF009150">
    <property type="entry name" value="PRK12497.1-3"/>
    <property type="match status" value="1"/>
</dbReference>
<dbReference type="PANTHER" id="PTHR34039:SF1">
    <property type="entry name" value="UPF0102 PROTEIN YRAN"/>
    <property type="match status" value="1"/>
</dbReference>
<dbReference type="InterPro" id="IPR011856">
    <property type="entry name" value="tRNA_endonuc-like_dom_sf"/>
</dbReference>
<dbReference type="Gene3D" id="3.40.1350.10">
    <property type="match status" value="1"/>
</dbReference>
<keyword evidence="3" id="KW-0255">Endonuclease</keyword>
<dbReference type="InterPro" id="IPR011335">
    <property type="entry name" value="Restrct_endonuc-II-like"/>
</dbReference>
<gene>
    <name evidence="3" type="ORF">BGX16_2732</name>
</gene>
<evidence type="ECO:0000313" key="4">
    <source>
        <dbReference type="Proteomes" id="UP000231134"/>
    </source>
</evidence>
<dbReference type="SUPFAM" id="SSF52980">
    <property type="entry name" value="Restriction endonuclease-like"/>
    <property type="match status" value="1"/>
</dbReference>
<keyword evidence="4" id="KW-1185">Reference proteome</keyword>
<dbReference type="OrthoDB" id="9802516at2"/>
<dbReference type="AlphaFoldDB" id="A0A2M9AAH3"/>
<dbReference type="RefSeq" id="WP_100426536.1">
    <property type="nucleotide sequence ID" value="NZ_JAQXKX010000061.1"/>
</dbReference>
<organism evidence="3 4">
    <name type="scientific">Hallerella succinigenes</name>
    <dbReference type="NCBI Taxonomy" id="1896222"/>
    <lineage>
        <taxon>Bacteria</taxon>
        <taxon>Pseudomonadati</taxon>
        <taxon>Fibrobacterota</taxon>
        <taxon>Fibrobacteria</taxon>
        <taxon>Fibrobacterales</taxon>
        <taxon>Fibrobacteraceae</taxon>
        <taxon>Hallerella</taxon>
    </lineage>
</organism>
<dbReference type="InterPro" id="IPR003509">
    <property type="entry name" value="UPF0102_YraN-like"/>
</dbReference>
<dbReference type="GO" id="GO:0004519">
    <property type="term" value="F:endonuclease activity"/>
    <property type="evidence" value="ECO:0007669"/>
    <property type="project" value="UniProtKB-KW"/>
</dbReference>
<dbReference type="Proteomes" id="UP000231134">
    <property type="component" value="Unassembled WGS sequence"/>
</dbReference>
<accession>A0A2M9AAH3</accession>
<protein>
    <recommendedName>
        <fullName evidence="2">UPF0102 protein BGX16_2732</fullName>
    </recommendedName>
</protein>
<sequence>MIVRKSEKSYNKQKGRFAELHAAAYLCRKGCTLLARNYRYQNGELDIVAINPKGVILFVEVKSVWDSNAGNPASRVNLRKQNQVWKTAAHFLHYHGGQDQRCRFDVISVDLRFGKFVLKHYPDAFVSTHVIPEC</sequence>
<reference evidence="3 4" key="1">
    <citation type="submission" date="2017-11" db="EMBL/GenBank/DDBJ databases">
        <title>Animal gut microbial communities from fecal samples from Wisconsin, USA.</title>
        <authorList>
            <person name="Neumann A."/>
        </authorList>
    </citation>
    <scope>NUCLEOTIDE SEQUENCE [LARGE SCALE GENOMIC DNA]</scope>
    <source>
        <strain evidence="3 4">UWS3</strain>
    </source>
</reference>
<name>A0A2M9AAH3_9BACT</name>
<comment type="similarity">
    <text evidence="1 2">Belongs to the UPF0102 family.</text>
</comment>